<keyword evidence="1" id="KW-0805">Transcription regulation</keyword>
<dbReference type="SUPFAM" id="SSF46689">
    <property type="entry name" value="Homeodomain-like"/>
    <property type="match status" value="1"/>
</dbReference>
<dbReference type="Gene3D" id="1.10.357.10">
    <property type="entry name" value="Tetracycline Repressor, domain 2"/>
    <property type="match status" value="1"/>
</dbReference>
<dbReference type="PANTHER" id="PTHR30055">
    <property type="entry name" value="HTH-TYPE TRANSCRIPTIONAL REGULATOR RUTR"/>
    <property type="match status" value="1"/>
</dbReference>
<proteinExistence type="predicted"/>
<dbReference type="PANTHER" id="PTHR30055:SF234">
    <property type="entry name" value="HTH-TYPE TRANSCRIPTIONAL REGULATOR BETI"/>
    <property type="match status" value="1"/>
</dbReference>
<feature type="domain" description="HTH tetR-type" evidence="5">
    <location>
        <begin position="15"/>
        <end position="73"/>
    </location>
</feature>
<evidence type="ECO:0000313" key="7">
    <source>
        <dbReference type="Proteomes" id="UP001612915"/>
    </source>
</evidence>
<keyword evidence="3" id="KW-0804">Transcription</keyword>
<dbReference type="InterPro" id="IPR009057">
    <property type="entry name" value="Homeodomain-like_sf"/>
</dbReference>
<dbReference type="Pfam" id="PF00440">
    <property type="entry name" value="TetR_N"/>
    <property type="match status" value="1"/>
</dbReference>
<evidence type="ECO:0000256" key="1">
    <source>
        <dbReference type="ARBA" id="ARBA00023015"/>
    </source>
</evidence>
<evidence type="ECO:0000313" key="6">
    <source>
        <dbReference type="EMBL" id="MFI7588559.1"/>
    </source>
</evidence>
<evidence type="ECO:0000256" key="4">
    <source>
        <dbReference type="PROSITE-ProRule" id="PRU00335"/>
    </source>
</evidence>
<dbReference type="Proteomes" id="UP001612915">
    <property type="component" value="Unassembled WGS sequence"/>
</dbReference>
<comment type="caution">
    <text evidence="6">The sequence shown here is derived from an EMBL/GenBank/DDBJ whole genome shotgun (WGS) entry which is preliminary data.</text>
</comment>
<protein>
    <submittedName>
        <fullName evidence="6">TetR/AcrR family transcriptional regulator</fullName>
    </submittedName>
</protein>
<organism evidence="6 7">
    <name type="scientific">Spongisporangium articulatum</name>
    <dbReference type="NCBI Taxonomy" id="3362603"/>
    <lineage>
        <taxon>Bacteria</taxon>
        <taxon>Bacillati</taxon>
        <taxon>Actinomycetota</taxon>
        <taxon>Actinomycetes</taxon>
        <taxon>Kineosporiales</taxon>
        <taxon>Kineosporiaceae</taxon>
        <taxon>Spongisporangium</taxon>
    </lineage>
</organism>
<dbReference type="InterPro" id="IPR001647">
    <property type="entry name" value="HTH_TetR"/>
</dbReference>
<dbReference type="InterPro" id="IPR050109">
    <property type="entry name" value="HTH-type_TetR-like_transc_reg"/>
</dbReference>
<evidence type="ECO:0000259" key="5">
    <source>
        <dbReference type="PROSITE" id="PS50977"/>
    </source>
</evidence>
<feature type="DNA-binding region" description="H-T-H motif" evidence="4">
    <location>
        <begin position="36"/>
        <end position="55"/>
    </location>
</feature>
<gene>
    <name evidence="6" type="ORF">ACIB24_15930</name>
</gene>
<evidence type="ECO:0000256" key="3">
    <source>
        <dbReference type="ARBA" id="ARBA00023163"/>
    </source>
</evidence>
<keyword evidence="2 4" id="KW-0238">DNA-binding</keyword>
<sequence length="196" mass="21270">MATPYEQTGRTHQKARTREALLEAARRILTSGHEPTVEEAAAEAKVSRTTAYRYFPTRQSLVLAAHPQTLQTSLLPDDAPSDTGARLDLVMQAFTELTLTWEPQLRAALRASLEPGSEPPTLRGGRAIGWIADALSPLRGQVDVDRLAVAIRSATGVETFVWLVDVAGLSRDDAAHLMRWSAAALLNRALDGDPPP</sequence>
<dbReference type="EMBL" id="JBITLV010000005">
    <property type="protein sequence ID" value="MFI7588559.1"/>
    <property type="molecule type" value="Genomic_DNA"/>
</dbReference>
<name>A0ABW8AQB2_9ACTN</name>
<reference evidence="6 7" key="1">
    <citation type="submission" date="2024-10" db="EMBL/GenBank/DDBJ databases">
        <title>The Natural Products Discovery Center: Release of the First 8490 Sequenced Strains for Exploring Actinobacteria Biosynthetic Diversity.</title>
        <authorList>
            <person name="Kalkreuter E."/>
            <person name="Kautsar S.A."/>
            <person name="Yang D."/>
            <person name="Bader C.D."/>
            <person name="Teijaro C.N."/>
            <person name="Fluegel L."/>
            <person name="Davis C.M."/>
            <person name="Simpson J.R."/>
            <person name="Lauterbach L."/>
            <person name="Steele A.D."/>
            <person name="Gui C."/>
            <person name="Meng S."/>
            <person name="Li G."/>
            <person name="Viehrig K."/>
            <person name="Ye F."/>
            <person name="Su P."/>
            <person name="Kiefer A.F."/>
            <person name="Nichols A."/>
            <person name="Cepeda A.J."/>
            <person name="Yan W."/>
            <person name="Fan B."/>
            <person name="Jiang Y."/>
            <person name="Adhikari A."/>
            <person name="Zheng C.-J."/>
            <person name="Schuster L."/>
            <person name="Cowan T.M."/>
            <person name="Smanski M.J."/>
            <person name="Chevrette M.G."/>
            <person name="De Carvalho L.P.S."/>
            <person name="Shen B."/>
        </authorList>
    </citation>
    <scope>NUCLEOTIDE SEQUENCE [LARGE SCALE GENOMIC DNA]</scope>
    <source>
        <strain evidence="6 7">NPDC049639</strain>
    </source>
</reference>
<keyword evidence="7" id="KW-1185">Reference proteome</keyword>
<evidence type="ECO:0000256" key="2">
    <source>
        <dbReference type="ARBA" id="ARBA00023125"/>
    </source>
</evidence>
<dbReference type="PROSITE" id="PS50977">
    <property type="entry name" value="HTH_TETR_2"/>
    <property type="match status" value="1"/>
</dbReference>
<dbReference type="RefSeq" id="WP_398282392.1">
    <property type="nucleotide sequence ID" value="NZ_JBITLV010000005.1"/>
</dbReference>
<accession>A0ABW8AQB2</accession>